<dbReference type="EMBL" id="CP003629">
    <property type="protein sequence ID" value="AFQ45266.1"/>
    <property type="molecule type" value="Genomic_DNA"/>
</dbReference>
<dbReference type="AlphaFoldDB" id="J7J2R7"/>
<reference evidence="2" key="2">
    <citation type="submission" date="2012-08" db="EMBL/GenBank/DDBJ databases">
        <title>Finished genome of Desulfosporosinus meridiei DSM 13257.</title>
        <authorList>
            <person name="Huntemann M."/>
            <person name="Wei C.-L."/>
            <person name="Han J."/>
            <person name="Detter J.C."/>
            <person name="Han C."/>
            <person name="Davenport K."/>
            <person name="Daligault H."/>
            <person name="Erkkila T."/>
            <person name="Gu W."/>
            <person name="Munk A.C.C."/>
            <person name="Teshima H."/>
            <person name="Xu Y."/>
            <person name="Chain P."/>
            <person name="Tapia R."/>
            <person name="Chen A."/>
            <person name="Krypides N."/>
            <person name="Mavromatis K."/>
            <person name="Markowitz V."/>
            <person name="Szeto E."/>
            <person name="Ivanova N."/>
            <person name="Mikhailova N."/>
            <person name="Ovchinnikova G."/>
            <person name="Pagani I."/>
            <person name="Pati A."/>
            <person name="Goodwin L."/>
            <person name="Peters L."/>
            <person name="Pitluck S."/>
            <person name="Woyke T."/>
            <person name="Pester M."/>
            <person name="Spring S."/>
            <person name="Ollivier B."/>
            <person name="Rattei T."/>
            <person name="Klenk H.-P."/>
            <person name="Wagner M."/>
            <person name="Loy A."/>
        </authorList>
    </citation>
    <scope>NUCLEOTIDE SEQUENCE [LARGE SCALE GENOMIC DNA]</scope>
    <source>
        <strain evidence="2">ATCC BAA-275 / DSM 13257 / NCIMB 13706 / S10</strain>
    </source>
</reference>
<evidence type="ECO:0000313" key="2">
    <source>
        <dbReference type="Proteomes" id="UP000005262"/>
    </source>
</evidence>
<gene>
    <name evidence="1" type="ordered locus">Desmer_3410</name>
</gene>
<evidence type="ECO:0008006" key="3">
    <source>
        <dbReference type="Google" id="ProtNLM"/>
    </source>
</evidence>
<proteinExistence type="predicted"/>
<reference evidence="1 2" key="1">
    <citation type="journal article" date="2012" name="J. Bacteriol.">
        <title>Complete genome sequences of Desulfosporosinus orientis DSM765T, Desulfosporosinus youngiae DSM17734T, Desulfosporosinus meridiei DSM13257T, and Desulfosporosinus acidiphilus DSM22704T.</title>
        <authorList>
            <person name="Pester M."/>
            <person name="Brambilla E."/>
            <person name="Alazard D."/>
            <person name="Rattei T."/>
            <person name="Weinmaier T."/>
            <person name="Han J."/>
            <person name="Lucas S."/>
            <person name="Lapidus A."/>
            <person name="Cheng J.F."/>
            <person name="Goodwin L."/>
            <person name="Pitluck S."/>
            <person name="Peters L."/>
            <person name="Ovchinnikova G."/>
            <person name="Teshima H."/>
            <person name="Detter J.C."/>
            <person name="Han C.S."/>
            <person name="Tapia R."/>
            <person name="Land M.L."/>
            <person name="Hauser L."/>
            <person name="Kyrpides N.C."/>
            <person name="Ivanova N.N."/>
            <person name="Pagani I."/>
            <person name="Huntmann M."/>
            <person name="Wei C.L."/>
            <person name="Davenport K.W."/>
            <person name="Daligault H."/>
            <person name="Chain P.S."/>
            <person name="Chen A."/>
            <person name="Mavromatis K."/>
            <person name="Markowitz V."/>
            <person name="Szeto E."/>
            <person name="Mikhailova N."/>
            <person name="Pati A."/>
            <person name="Wagner M."/>
            <person name="Woyke T."/>
            <person name="Ollivier B."/>
            <person name="Klenk H.P."/>
            <person name="Spring S."/>
            <person name="Loy A."/>
        </authorList>
    </citation>
    <scope>NUCLEOTIDE SEQUENCE [LARGE SCALE GENOMIC DNA]</scope>
    <source>
        <strain evidence="2">ATCC BAA-275 / DSM 13257 / NCIMB 13706 / S10</strain>
    </source>
</reference>
<dbReference type="eggNOG" id="ENOG5032X4H">
    <property type="taxonomic scope" value="Bacteria"/>
</dbReference>
<protein>
    <recommendedName>
        <fullName evidence="3">DUF4194 domain-containing protein</fullName>
    </recommendedName>
</protein>
<evidence type="ECO:0000313" key="1">
    <source>
        <dbReference type="EMBL" id="AFQ45266.1"/>
    </source>
</evidence>
<organism evidence="1 2">
    <name type="scientific">Desulfosporosinus meridiei (strain ATCC BAA-275 / DSM 13257 / KCTC 12902 / NCIMB 13706 / S10)</name>
    <dbReference type="NCBI Taxonomy" id="768704"/>
    <lineage>
        <taxon>Bacteria</taxon>
        <taxon>Bacillati</taxon>
        <taxon>Bacillota</taxon>
        <taxon>Clostridia</taxon>
        <taxon>Eubacteriales</taxon>
        <taxon>Desulfitobacteriaceae</taxon>
        <taxon>Desulfosporosinus</taxon>
    </lineage>
</organism>
<sequence>MDQINESTINPEAQKICSMFHYGWISKKEIGPIERDLKLFRDVQTYLSLMGYELLNPPGTEWYVIRLKKEYDSASFDYFLKRVKGIDRRHMALLTIIYTKLVLPKELRHVDPENELSLTVDELVYNYGAKFQQGKQSSRKTIETLLTPLKKHHYILLEKGKSKITVGPAMYMLNSDMLMDICDYVIQGLTASLNSIEKIEEEIADGEDELE</sequence>
<dbReference type="STRING" id="768704.Desmer_3410"/>
<dbReference type="Proteomes" id="UP000005262">
    <property type="component" value="Chromosome"/>
</dbReference>
<dbReference type="HOGENOM" id="CLU_1292682_0_0_9"/>
<dbReference type="OrthoDB" id="2679907at2"/>
<dbReference type="RefSeq" id="WP_014904175.1">
    <property type="nucleotide sequence ID" value="NC_018515.1"/>
</dbReference>
<accession>J7J2R7</accession>
<keyword evidence="2" id="KW-1185">Reference proteome</keyword>
<name>J7J2R7_DESMD</name>
<dbReference type="KEGG" id="dmi:Desmer_3410"/>